<sequence>MDSYRYIDIDNDAKTDIELVSSLGWSRPIFPTLSLGAGCTYFKSMMVPFIGTHSIASVEFSTIQGDSRQPHELHLIFYFKDGSEITIDHVFETKSMNPKEWISIKLERDFNDVIKCKIIARKDWSGKIGCLITGLRFIASKDEIQRTSKAKRSKKDLTDTKFSRGEFFSASHIQDGDRSVAPYPLVDPNVILLDEFSSYAQEYYMKPGEFPMFFTSIYFICCSKVHFAFSTPFPIFSIALCIFGDDSQPRRLSLKFNTKDGFMEKLFQIDKIGESGKYQWMLLHNDLSSEPLIAQDVLSCDISLVSSWGSCPYFTLDAIRFIVPPKVAKARQKMAKAREIIALETMKKSRCVEGDWRKCPVSIRNKLMIRPKIDSVTGLFPIPYYASCLQKILVGKKKDFGFYSCFIPFLVFEGEDISGIWIHLLPENTQLKEVSIYFELFPRSKECESSVEKYFYLSQVTTPQWVFLPVNLTRVLSCKMVSISAWNGNQVGIIHGIRFVRIEESFI</sequence>
<dbReference type="Proteomes" id="UP001057375">
    <property type="component" value="Unassembled WGS sequence"/>
</dbReference>
<proteinExistence type="predicted"/>
<evidence type="ECO:0000313" key="2">
    <source>
        <dbReference type="Proteomes" id="UP001057375"/>
    </source>
</evidence>
<reference evidence="1" key="1">
    <citation type="submission" date="2022-03" db="EMBL/GenBank/DDBJ databases">
        <title>Draft genome sequence of Aduncisulcus paluster, a free-living microaerophilic Fornicata.</title>
        <authorList>
            <person name="Yuyama I."/>
            <person name="Kume K."/>
            <person name="Tamura T."/>
            <person name="Inagaki Y."/>
            <person name="Hashimoto T."/>
        </authorList>
    </citation>
    <scope>NUCLEOTIDE SEQUENCE</scope>
    <source>
        <strain evidence="1">NY0171</strain>
    </source>
</reference>
<comment type="caution">
    <text evidence="1">The sequence shown here is derived from an EMBL/GenBank/DDBJ whole genome shotgun (WGS) entry which is preliminary data.</text>
</comment>
<name>A0ABQ5K3Y0_9EUKA</name>
<gene>
    <name evidence="1" type="ORF">ADUPG1_013718</name>
</gene>
<evidence type="ECO:0000313" key="1">
    <source>
        <dbReference type="EMBL" id="GKT27259.1"/>
    </source>
</evidence>
<organism evidence="1 2">
    <name type="scientific">Aduncisulcus paluster</name>
    <dbReference type="NCBI Taxonomy" id="2918883"/>
    <lineage>
        <taxon>Eukaryota</taxon>
        <taxon>Metamonada</taxon>
        <taxon>Carpediemonas-like organisms</taxon>
        <taxon>Aduncisulcus</taxon>
    </lineage>
</organism>
<keyword evidence="2" id="KW-1185">Reference proteome</keyword>
<accession>A0ABQ5K3Y0</accession>
<protein>
    <submittedName>
        <fullName evidence="1">Uncharacterized protein</fullName>
    </submittedName>
</protein>
<dbReference type="EMBL" id="BQXS01012725">
    <property type="protein sequence ID" value="GKT27259.1"/>
    <property type="molecule type" value="Genomic_DNA"/>
</dbReference>